<protein>
    <submittedName>
        <fullName evidence="2">Cyclin-dependent kinases regulatory subunit</fullName>
    </submittedName>
</protein>
<dbReference type="GO" id="GO:0016538">
    <property type="term" value="F:cyclin-dependent protein serine/threonine kinase regulator activity"/>
    <property type="evidence" value="ECO:0007669"/>
    <property type="project" value="InterPro"/>
</dbReference>
<evidence type="ECO:0000313" key="4">
    <source>
        <dbReference type="Proteomes" id="UP001140949"/>
    </source>
</evidence>
<reference evidence="2" key="1">
    <citation type="journal article" date="2023" name="GigaByte">
        <title>Genome assembly of the bearded iris, Iris pallida Lam.</title>
        <authorList>
            <person name="Bruccoleri R.E."/>
            <person name="Oakeley E.J."/>
            <person name="Faust A.M.E."/>
            <person name="Altorfer M."/>
            <person name="Dessus-Babus S."/>
            <person name="Burckhardt D."/>
            <person name="Oertli M."/>
            <person name="Naumann U."/>
            <person name="Petersen F."/>
            <person name="Wong J."/>
        </authorList>
    </citation>
    <scope>NUCLEOTIDE SEQUENCE</scope>
    <source>
        <strain evidence="2">GSM-AAB239-AS_SAM_17_03QT</strain>
    </source>
</reference>
<dbReference type="AlphaFoldDB" id="A0AAX6IFL0"/>
<dbReference type="EMBL" id="JANAVB010001806">
    <property type="protein sequence ID" value="KAJ6852167.1"/>
    <property type="molecule type" value="Genomic_DNA"/>
</dbReference>
<evidence type="ECO:0000313" key="2">
    <source>
        <dbReference type="EMBL" id="KAJ6852009.1"/>
    </source>
</evidence>
<dbReference type="EMBL" id="JANAVB010001997">
    <property type="protein sequence ID" value="KAJ6852009.1"/>
    <property type="molecule type" value="Genomic_DNA"/>
</dbReference>
<comment type="caution">
    <text evidence="2">The sequence shown here is derived from an EMBL/GenBank/DDBJ whole genome shotgun (WGS) entry which is preliminary data.</text>
</comment>
<feature type="region of interest" description="Disordered" evidence="1">
    <location>
        <begin position="55"/>
        <end position="80"/>
    </location>
</feature>
<reference evidence="2" key="2">
    <citation type="submission" date="2023-04" db="EMBL/GenBank/DDBJ databases">
        <authorList>
            <person name="Bruccoleri R.E."/>
            <person name="Oakeley E.J."/>
            <person name="Faust A.-M."/>
            <person name="Dessus-Babus S."/>
            <person name="Altorfer M."/>
            <person name="Burckhardt D."/>
            <person name="Oertli M."/>
            <person name="Naumann U."/>
            <person name="Petersen F."/>
            <person name="Wong J."/>
        </authorList>
    </citation>
    <scope>NUCLEOTIDE SEQUENCE</scope>
    <source>
        <strain evidence="2">GSM-AAB239-AS_SAM_17_03QT</strain>
        <tissue evidence="2">Leaf</tissue>
    </source>
</reference>
<dbReference type="SUPFAM" id="SSF55637">
    <property type="entry name" value="Cell cycle regulatory proteins"/>
    <property type="match status" value="1"/>
</dbReference>
<proteinExistence type="predicted"/>
<keyword evidence="4" id="KW-1185">Reference proteome</keyword>
<sequence length="93" mass="10540">MGQIQYSEKYFDDVYEYRSCMWFFLLKWPRCSRRTDSSPRMSGVQLGFSRAGGGFTMRSTARSRTSCSSGGPSTTSSSRSRLLPLSCLCNEIH</sequence>
<evidence type="ECO:0000313" key="3">
    <source>
        <dbReference type="EMBL" id="KAJ6852167.1"/>
    </source>
</evidence>
<name>A0AAX6IFL0_IRIPA</name>
<accession>A0AAX6IFL0</accession>
<feature type="compositionally biased region" description="Low complexity" evidence="1">
    <location>
        <begin position="56"/>
        <end position="80"/>
    </location>
</feature>
<organism evidence="2 4">
    <name type="scientific">Iris pallida</name>
    <name type="common">Sweet iris</name>
    <dbReference type="NCBI Taxonomy" id="29817"/>
    <lineage>
        <taxon>Eukaryota</taxon>
        <taxon>Viridiplantae</taxon>
        <taxon>Streptophyta</taxon>
        <taxon>Embryophyta</taxon>
        <taxon>Tracheophyta</taxon>
        <taxon>Spermatophyta</taxon>
        <taxon>Magnoliopsida</taxon>
        <taxon>Liliopsida</taxon>
        <taxon>Asparagales</taxon>
        <taxon>Iridaceae</taxon>
        <taxon>Iridoideae</taxon>
        <taxon>Irideae</taxon>
        <taxon>Iris</taxon>
    </lineage>
</organism>
<gene>
    <name evidence="3" type="ORF">M6B38_256830</name>
    <name evidence="2" type="ORF">M6B38_257330</name>
</gene>
<evidence type="ECO:0000256" key="1">
    <source>
        <dbReference type="SAM" id="MobiDB-lite"/>
    </source>
</evidence>
<dbReference type="Proteomes" id="UP001140949">
    <property type="component" value="Unassembled WGS sequence"/>
</dbReference>
<dbReference type="InterPro" id="IPR036858">
    <property type="entry name" value="Cyclin-dep_kinase_reg-sub_sf"/>
</dbReference>